<sequence>MGSIPRAVKAQEKWPQLAEQQPGALASGDNTKKWPRLAEQQPGILVSGDNNTKPAKSIRQ</sequence>
<dbReference type="RefSeq" id="XP_033658091.1">
    <property type="nucleotide sequence ID" value="XM_033800482.1"/>
</dbReference>
<evidence type="ECO:0000256" key="1">
    <source>
        <dbReference type="SAM" id="MobiDB-lite"/>
    </source>
</evidence>
<feature type="region of interest" description="Disordered" evidence="1">
    <location>
        <begin position="1"/>
        <end position="60"/>
    </location>
</feature>
<reference evidence="2" key="1">
    <citation type="journal article" date="2020" name="Stud. Mycol.">
        <title>101 Dothideomycetes genomes: a test case for predicting lifestyles and emergence of pathogens.</title>
        <authorList>
            <person name="Haridas S."/>
            <person name="Albert R."/>
            <person name="Binder M."/>
            <person name="Bloem J."/>
            <person name="Labutti K."/>
            <person name="Salamov A."/>
            <person name="Andreopoulos B."/>
            <person name="Baker S."/>
            <person name="Barry K."/>
            <person name="Bills G."/>
            <person name="Bluhm B."/>
            <person name="Cannon C."/>
            <person name="Castanera R."/>
            <person name="Culley D."/>
            <person name="Daum C."/>
            <person name="Ezra D."/>
            <person name="Gonzalez J."/>
            <person name="Henrissat B."/>
            <person name="Kuo A."/>
            <person name="Liang C."/>
            <person name="Lipzen A."/>
            <person name="Lutzoni F."/>
            <person name="Magnuson J."/>
            <person name="Mondo S."/>
            <person name="Nolan M."/>
            <person name="Ohm R."/>
            <person name="Pangilinan J."/>
            <person name="Park H.-J."/>
            <person name="Ramirez L."/>
            <person name="Alfaro M."/>
            <person name="Sun H."/>
            <person name="Tritt A."/>
            <person name="Yoshinaga Y."/>
            <person name="Zwiers L.-H."/>
            <person name="Turgeon B."/>
            <person name="Goodwin S."/>
            <person name="Spatafora J."/>
            <person name="Crous P."/>
            <person name="Grigoriev I."/>
        </authorList>
    </citation>
    <scope>NUCLEOTIDE SEQUENCE</scope>
    <source>
        <strain evidence="2">CBS 379.55</strain>
    </source>
</reference>
<evidence type="ECO:0000313" key="2">
    <source>
        <dbReference type="EMBL" id="KAF2280553.1"/>
    </source>
</evidence>
<feature type="compositionally biased region" description="Polar residues" evidence="1">
    <location>
        <begin position="48"/>
        <end position="60"/>
    </location>
</feature>
<gene>
    <name evidence="2" type="ORF">EI97DRAFT_453821</name>
</gene>
<proteinExistence type="predicted"/>
<accession>A0A6A6JWV2</accession>
<dbReference type="EMBL" id="ML986484">
    <property type="protein sequence ID" value="KAF2280553.1"/>
    <property type="molecule type" value="Genomic_DNA"/>
</dbReference>
<name>A0A6A6JWV2_WESOR</name>
<dbReference type="GeneID" id="54553657"/>
<evidence type="ECO:0000313" key="3">
    <source>
        <dbReference type="Proteomes" id="UP000800097"/>
    </source>
</evidence>
<protein>
    <submittedName>
        <fullName evidence="2">Uncharacterized protein</fullName>
    </submittedName>
</protein>
<organism evidence="2 3">
    <name type="scientific">Westerdykella ornata</name>
    <dbReference type="NCBI Taxonomy" id="318751"/>
    <lineage>
        <taxon>Eukaryota</taxon>
        <taxon>Fungi</taxon>
        <taxon>Dikarya</taxon>
        <taxon>Ascomycota</taxon>
        <taxon>Pezizomycotina</taxon>
        <taxon>Dothideomycetes</taxon>
        <taxon>Pleosporomycetidae</taxon>
        <taxon>Pleosporales</taxon>
        <taxon>Sporormiaceae</taxon>
        <taxon>Westerdykella</taxon>
    </lineage>
</organism>
<keyword evidence="3" id="KW-1185">Reference proteome</keyword>
<dbReference type="Proteomes" id="UP000800097">
    <property type="component" value="Unassembled WGS sequence"/>
</dbReference>
<dbReference type="AlphaFoldDB" id="A0A6A6JWV2"/>